<evidence type="ECO:0000313" key="2">
    <source>
        <dbReference type="EMBL" id="SIR06420.1"/>
    </source>
</evidence>
<dbReference type="Proteomes" id="UP000186385">
    <property type="component" value="Unassembled WGS sequence"/>
</dbReference>
<dbReference type="EMBL" id="FTLX01000005">
    <property type="protein sequence ID" value="SIR06420.1"/>
    <property type="molecule type" value="Genomic_DNA"/>
</dbReference>
<feature type="region of interest" description="Disordered" evidence="1">
    <location>
        <begin position="1"/>
        <end position="49"/>
    </location>
</feature>
<organism evidence="2 3">
    <name type="scientific">Domibacillus enclensis</name>
    <dbReference type="NCBI Taxonomy" id="1017273"/>
    <lineage>
        <taxon>Bacteria</taxon>
        <taxon>Bacillati</taxon>
        <taxon>Bacillota</taxon>
        <taxon>Bacilli</taxon>
        <taxon>Bacillales</taxon>
        <taxon>Bacillaceae</taxon>
        <taxon>Domibacillus</taxon>
    </lineage>
</organism>
<gene>
    <name evidence="2" type="ORF">SAMN05443094_10569</name>
</gene>
<reference evidence="2 3" key="1">
    <citation type="submission" date="2017-01" db="EMBL/GenBank/DDBJ databases">
        <authorList>
            <person name="Mah S.A."/>
            <person name="Swanson W.J."/>
            <person name="Moy G.W."/>
            <person name="Vacquier V.D."/>
        </authorList>
    </citation>
    <scope>NUCLEOTIDE SEQUENCE [LARGE SCALE GENOMIC DNA]</scope>
    <source>
        <strain evidence="2 3">NIO-1016</strain>
    </source>
</reference>
<accession>A0A1N6XVQ0</accession>
<feature type="compositionally biased region" description="Basic and acidic residues" evidence="1">
    <location>
        <begin position="23"/>
        <end position="49"/>
    </location>
</feature>
<sequence>MISVKDEQYDEKFVKNTQQRQIEANERKKDKNRELDDQNRMKSVENRRM</sequence>
<dbReference type="AlphaFoldDB" id="A0A1N6XVQ0"/>
<evidence type="ECO:0000313" key="3">
    <source>
        <dbReference type="Proteomes" id="UP000186385"/>
    </source>
</evidence>
<protein>
    <submittedName>
        <fullName evidence="2">Uncharacterized protein</fullName>
    </submittedName>
</protein>
<proteinExistence type="predicted"/>
<evidence type="ECO:0000256" key="1">
    <source>
        <dbReference type="SAM" id="MobiDB-lite"/>
    </source>
</evidence>
<feature type="compositionally biased region" description="Basic and acidic residues" evidence="1">
    <location>
        <begin position="1"/>
        <end position="14"/>
    </location>
</feature>
<name>A0A1N6XVQ0_9BACI</name>
<dbReference type="STRING" id="1017273.SAMN05443094_10569"/>